<comment type="subcellular location">
    <subcellularLocation>
        <location evidence="1">Host cell</location>
    </subcellularLocation>
    <subcellularLocation>
        <location evidence="2">Secreted</location>
    </subcellularLocation>
</comment>
<dbReference type="PROSITE" id="PS51257">
    <property type="entry name" value="PROKAR_LIPOPROTEIN"/>
    <property type="match status" value="1"/>
</dbReference>
<evidence type="ECO:0000313" key="10">
    <source>
        <dbReference type="Proteomes" id="UP000704712"/>
    </source>
</evidence>
<dbReference type="Pfam" id="PF22748">
    <property type="entry name" value="PexRD54_WY"/>
    <property type="match status" value="2"/>
</dbReference>
<dbReference type="Gene3D" id="4.10.1330.10">
    <property type="entry name" value="non globular Virulence effector SptP domain"/>
    <property type="match status" value="1"/>
</dbReference>
<reference evidence="9" key="1">
    <citation type="submission" date="2020-03" db="EMBL/GenBank/DDBJ databases">
        <title>Hybrid Assembly of Korean Phytophthora infestans isolates.</title>
        <authorList>
            <person name="Prokchorchik M."/>
            <person name="Lee Y."/>
            <person name="Seo J."/>
            <person name="Cho J.-H."/>
            <person name="Park Y.-E."/>
            <person name="Jang D.-C."/>
            <person name="Im J.-S."/>
            <person name="Choi J.-G."/>
            <person name="Park H.-J."/>
            <person name="Lee G.-B."/>
            <person name="Lee Y.-G."/>
            <person name="Hong S.-Y."/>
            <person name="Cho K."/>
            <person name="Sohn K.H."/>
        </authorList>
    </citation>
    <scope>NUCLEOTIDE SEQUENCE</scope>
    <source>
        <strain evidence="9">KR_2_A2</strain>
    </source>
</reference>
<feature type="domain" description="RxLR effector PexRD54 WY" evidence="8">
    <location>
        <begin position="264"/>
        <end position="301"/>
    </location>
</feature>
<keyword evidence="6" id="KW-0843">Virulence</keyword>
<evidence type="ECO:0000256" key="1">
    <source>
        <dbReference type="ARBA" id="ARBA00004340"/>
    </source>
</evidence>
<evidence type="ECO:0000256" key="7">
    <source>
        <dbReference type="SAM" id="SignalP"/>
    </source>
</evidence>
<comment type="caution">
    <text evidence="9">The sequence shown here is derived from an EMBL/GenBank/DDBJ whole genome shotgun (WGS) entry which is preliminary data.</text>
</comment>
<evidence type="ECO:0000313" key="9">
    <source>
        <dbReference type="EMBL" id="KAF4134257.1"/>
    </source>
</evidence>
<comment type="similarity">
    <text evidence="3">Belongs to the RxLR effector family.</text>
</comment>
<keyword evidence="4" id="KW-0964">Secreted</keyword>
<keyword evidence="5 7" id="KW-0732">Signal</keyword>
<dbReference type="InterPro" id="IPR044899">
    <property type="entry name" value="SptP_N_sf"/>
</dbReference>
<evidence type="ECO:0000256" key="6">
    <source>
        <dbReference type="ARBA" id="ARBA00023026"/>
    </source>
</evidence>
<evidence type="ECO:0000256" key="4">
    <source>
        <dbReference type="ARBA" id="ARBA00022525"/>
    </source>
</evidence>
<dbReference type="Pfam" id="PF16810">
    <property type="entry name" value="RXLR"/>
    <property type="match status" value="1"/>
</dbReference>
<feature type="signal peptide" evidence="7">
    <location>
        <begin position="1"/>
        <end position="22"/>
    </location>
</feature>
<dbReference type="AlphaFoldDB" id="A0A8S9U4F4"/>
<evidence type="ECO:0000256" key="3">
    <source>
        <dbReference type="ARBA" id="ARBA00010400"/>
    </source>
</evidence>
<evidence type="ECO:0000259" key="8">
    <source>
        <dbReference type="Pfam" id="PF22748"/>
    </source>
</evidence>
<dbReference type="EMBL" id="JAACNO010002324">
    <property type="protein sequence ID" value="KAF4134257.1"/>
    <property type="molecule type" value="Genomic_DNA"/>
</dbReference>
<protein>
    <recommendedName>
        <fullName evidence="8">RxLR effector PexRD54 WY domain-containing protein</fullName>
    </recommendedName>
</protein>
<name>A0A8S9U4F4_PHYIN</name>
<organism evidence="9 10">
    <name type="scientific">Phytophthora infestans</name>
    <name type="common">Potato late blight agent</name>
    <name type="synonym">Botrytis infestans</name>
    <dbReference type="NCBI Taxonomy" id="4787"/>
    <lineage>
        <taxon>Eukaryota</taxon>
        <taxon>Sar</taxon>
        <taxon>Stramenopiles</taxon>
        <taxon>Oomycota</taxon>
        <taxon>Peronosporomycetes</taxon>
        <taxon>Peronosporales</taxon>
        <taxon>Peronosporaceae</taxon>
        <taxon>Phytophthora</taxon>
    </lineage>
</organism>
<dbReference type="GO" id="GO:0043657">
    <property type="term" value="C:host cell"/>
    <property type="evidence" value="ECO:0007669"/>
    <property type="project" value="UniProtKB-SubCell"/>
</dbReference>
<accession>A0A8S9U4F4</accession>
<evidence type="ECO:0000256" key="5">
    <source>
        <dbReference type="ARBA" id="ARBA00022729"/>
    </source>
</evidence>
<dbReference type="Proteomes" id="UP000704712">
    <property type="component" value="Unassembled WGS sequence"/>
</dbReference>
<sequence length="490" mass="55989">MLHLKTRLLLLAAISLSTSCLAKYSMVTPNPLSSIDSHHISTKRLLRAGKTSYYDLDEERGVSGVSVESLSNSLKSTTNEQLMSWLNGGKNADDVFKLLTLDDAAETLLASPQLQAWIKFMKKFNTENPKQQTTLIKTLTSHYGDDGVAKIIEAAKQVPATATIAKRLQTEQTQRWIAYEKSPDVVFKLLKLNNAGDKLFKQPQVVTWAKYVDAFNKAHPEQKTTLFSMLKKYDEQTLVDMLIAAQKVPATEKIAVRVQADLTNAWLSIQKSPNAIFKLLKLDMGGDALLESPLFVAWTKYTDYYNLMYHKETFPVISTLTKNYPNDKLASILALASMNPSTESLASQLQRELLENWFKQGNAPSYVFKRLQLDKTGERLFDSPILDTWRQYVDYFRRRKPKQKVNMLAILKEHYKDDGVLAKMLVEASEVSSTKTMATDLLDAFTLRWMYNRESPTNVYQWLRVEGTSKDNAIRKMYENYDQLYQMKYA</sequence>
<evidence type="ECO:0000256" key="2">
    <source>
        <dbReference type="ARBA" id="ARBA00004613"/>
    </source>
</evidence>
<dbReference type="InterPro" id="IPR031825">
    <property type="entry name" value="RXLR"/>
</dbReference>
<proteinExistence type="inferred from homology"/>
<gene>
    <name evidence="9" type="ORF">GN958_ATG16557</name>
</gene>
<feature type="chain" id="PRO_5035770158" description="RxLR effector PexRD54 WY domain-containing protein" evidence="7">
    <location>
        <begin position="23"/>
        <end position="490"/>
    </location>
</feature>
<feature type="domain" description="RxLR effector PexRD54 WY" evidence="8">
    <location>
        <begin position="171"/>
        <end position="212"/>
    </location>
</feature>
<dbReference type="InterPro" id="IPR054463">
    <property type="entry name" value="PexRD54_WY"/>
</dbReference>
<dbReference type="GO" id="GO:0005576">
    <property type="term" value="C:extracellular region"/>
    <property type="evidence" value="ECO:0007669"/>
    <property type="project" value="UniProtKB-SubCell"/>
</dbReference>